<accession>A0A432ZJX2</accession>
<dbReference type="GO" id="GO:0009244">
    <property type="term" value="P:lipopolysaccharide core region biosynthetic process"/>
    <property type="evidence" value="ECO:0007669"/>
    <property type="project" value="TreeGrafter"/>
</dbReference>
<dbReference type="EMBL" id="PIQH01000011">
    <property type="protein sequence ID" value="RUO78184.1"/>
    <property type="molecule type" value="Genomic_DNA"/>
</dbReference>
<keyword evidence="5" id="KW-1185">Reference proteome</keyword>
<dbReference type="SUPFAM" id="SSF53756">
    <property type="entry name" value="UDP-Glycosyltransferase/glycogen phosphorylase"/>
    <property type="match status" value="1"/>
</dbReference>
<dbReference type="Proteomes" id="UP000287996">
    <property type="component" value="Unassembled WGS sequence"/>
</dbReference>
<keyword evidence="2 4" id="KW-0808">Transferase</keyword>
<dbReference type="FunFam" id="3.40.50.2000:FF:000023">
    <property type="entry name" value="ADP-heptose--LPS heptosyltransferase II"/>
    <property type="match status" value="1"/>
</dbReference>
<dbReference type="AlphaFoldDB" id="A0A432ZJX2"/>
<dbReference type="GO" id="GO:0005829">
    <property type="term" value="C:cytosol"/>
    <property type="evidence" value="ECO:0007669"/>
    <property type="project" value="TreeGrafter"/>
</dbReference>
<proteinExistence type="inferred from homology"/>
<dbReference type="GO" id="GO:0008713">
    <property type="term" value="F:ADP-heptose-lipopolysaccharide heptosyltransferase activity"/>
    <property type="evidence" value="ECO:0007669"/>
    <property type="project" value="TreeGrafter"/>
</dbReference>
<comment type="caution">
    <text evidence="4">The sequence shown here is derived from an EMBL/GenBank/DDBJ whole genome shotgun (WGS) entry which is preliminary data.</text>
</comment>
<organism evidence="4 5">
    <name type="scientific">Idiomarina tyrosinivorans</name>
    <dbReference type="NCBI Taxonomy" id="1445662"/>
    <lineage>
        <taxon>Bacteria</taxon>
        <taxon>Pseudomonadati</taxon>
        <taxon>Pseudomonadota</taxon>
        <taxon>Gammaproteobacteria</taxon>
        <taxon>Alteromonadales</taxon>
        <taxon>Idiomarinaceae</taxon>
        <taxon>Idiomarina</taxon>
    </lineage>
</organism>
<protein>
    <submittedName>
        <fullName evidence="4">ADP-heptose--LPS heptosyltransferase I</fullName>
    </submittedName>
</protein>
<dbReference type="InterPro" id="IPR051199">
    <property type="entry name" value="LPS_LOS_Heptosyltrfase"/>
</dbReference>
<name>A0A432ZJX2_9GAMM</name>
<dbReference type="OrthoDB" id="9781892at2"/>
<evidence type="ECO:0000313" key="4">
    <source>
        <dbReference type="EMBL" id="RUO78184.1"/>
    </source>
</evidence>
<dbReference type="Pfam" id="PF01075">
    <property type="entry name" value="Glyco_transf_9"/>
    <property type="match status" value="1"/>
</dbReference>
<dbReference type="RefSeq" id="WP_126842620.1">
    <property type="nucleotide sequence ID" value="NZ_PIQH01000011.1"/>
</dbReference>
<reference evidence="4 5" key="1">
    <citation type="journal article" date="2011" name="Front. Microbiol.">
        <title>Genomic signatures of strain selection and enhancement in Bacillus atrophaeus var. globigii, a historical biowarfare simulant.</title>
        <authorList>
            <person name="Gibbons H.S."/>
            <person name="Broomall S.M."/>
            <person name="McNew L.A."/>
            <person name="Daligault H."/>
            <person name="Chapman C."/>
            <person name="Bruce D."/>
            <person name="Karavis M."/>
            <person name="Krepps M."/>
            <person name="McGregor P.A."/>
            <person name="Hong C."/>
            <person name="Park K.H."/>
            <person name="Akmal A."/>
            <person name="Feldman A."/>
            <person name="Lin J.S."/>
            <person name="Chang W.E."/>
            <person name="Higgs B.W."/>
            <person name="Demirev P."/>
            <person name="Lindquist J."/>
            <person name="Liem A."/>
            <person name="Fochler E."/>
            <person name="Read T.D."/>
            <person name="Tapia R."/>
            <person name="Johnson S."/>
            <person name="Bishop-Lilly K.A."/>
            <person name="Detter C."/>
            <person name="Han C."/>
            <person name="Sozhamannan S."/>
            <person name="Rosenzweig C.N."/>
            <person name="Skowronski E.W."/>
        </authorList>
    </citation>
    <scope>NUCLEOTIDE SEQUENCE [LARGE SCALE GENOMIC DNA]</scope>
    <source>
        <strain evidence="4 5">CC-PW-9</strain>
    </source>
</reference>
<evidence type="ECO:0000313" key="5">
    <source>
        <dbReference type="Proteomes" id="UP000287996"/>
    </source>
</evidence>
<dbReference type="PANTHER" id="PTHR30160">
    <property type="entry name" value="TETRAACYLDISACCHARIDE 4'-KINASE-RELATED"/>
    <property type="match status" value="1"/>
</dbReference>
<dbReference type="InterPro" id="IPR002201">
    <property type="entry name" value="Glyco_trans_9"/>
</dbReference>
<evidence type="ECO:0000256" key="3">
    <source>
        <dbReference type="ARBA" id="ARBA00043995"/>
    </source>
</evidence>
<dbReference type="PANTHER" id="PTHR30160:SF21">
    <property type="entry name" value="LIPOPOLYSACCHARIDE CORE HEPTOSYLTRANSFERASE OPSX"/>
    <property type="match status" value="1"/>
</dbReference>
<keyword evidence="1" id="KW-0328">Glycosyltransferase</keyword>
<comment type="similarity">
    <text evidence="3">Belongs to the glycosyltransferase 9 family.</text>
</comment>
<sequence>MLQPDVQSICILRLSAIGDVCNAIAAVQAIQRRYPNAKITWIIGKIERQLLQNLPGIRFVVFDKSQGWRAYRQLKRDLAGQTFDYLLHMQLAFRANLAALCVNARVKVGFPKHHAKELHSLVVNQHVDFPEHPHVLDGFAAFAKFLDADIQTLQWHLPIQADDQQWAKAHLPDNAKLLVLSPSASKQERNWTTEGYIAIGRWAIQQGFDVVLCGGPGAHEKALASTIAEQLQSCTDLTGKTTLQQMLAVLKQASVVIAPDTGPAHMANALGTPVVGLYAHSNPQRTGPYRYQQYVVNYYPLALQQTLGKRPDEVRWGTRAKGETLMHNITVDDVKTMLTRVIEEQQL</sequence>
<evidence type="ECO:0000256" key="1">
    <source>
        <dbReference type="ARBA" id="ARBA00022676"/>
    </source>
</evidence>
<evidence type="ECO:0000256" key="2">
    <source>
        <dbReference type="ARBA" id="ARBA00022679"/>
    </source>
</evidence>
<gene>
    <name evidence="4" type="ORF">CWI84_10890</name>
</gene>
<dbReference type="CDD" id="cd03789">
    <property type="entry name" value="GT9_LPS_heptosyltransferase"/>
    <property type="match status" value="1"/>
</dbReference>
<dbReference type="Gene3D" id="3.40.50.2000">
    <property type="entry name" value="Glycogen Phosphorylase B"/>
    <property type="match status" value="2"/>
</dbReference>